<keyword evidence="4" id="KW-1185">Reference proteome</keyword>
<accession>A1S3J3</accession>
<evidence type="ECO:0000256" key="1">
    <source>
        <dbReference type="SAM" id="MobiDB-lite"/>
    </source>
</evidence>
<dbReference type="STRING" id="326297.Sama_0741"/>
<name>A1S3J3_SHEAM</name>
<dbReference type="AlphaFoldDB" id="A1S3J3"/>
<reference evidence="3 4" key="1">
    <citation type="submission" date="2006-12" db="EMBL/GenBank/DDBJ databases">
        <title>Complete sequence of Shewanella amazonensis SB2B.</title>
        <authorList>
            <consortium name="US DOE Joint Genome Institute"/>
            <person name="Copeland A."/>
            <person name="Lucas S."/>
            <person name="Lapidus A."/>
            <person name="Barry K."/>
            <person name="Detter J.C."/>
            <person name="Glavina del Rio T."/>
            <person name="Hammon N."/>
            <person name="Israni S."/>
            <person name="Dalin E."/>
            <person name="Tice H."/>
            <person name="Pitluck S."/>
            <person name="Munk A.C."/>
            <person name="Brettin T."/>
            <person name="Bruce D."/>
            <person name="Han C."/>
            <person name="Tapia R."/>
            <person name="Gilna P."/>
            <person name="Schmutz J."/>
            <person name="Larimer F."/>
            <person name="Land M."/>
            <person name="Hauser L."/>
            <person name="Kyrpides N."/>
            <person name="Mikhailova N."/>
            <person name="Fredrickson J."/>
            <person name="Richardson P."/>
        </authorList>
    </citation>
    <scope>NUCLEOTIDE SEQUENCE [LARGE SCALE GENOMIC DNA]</scope>
    <source>
        <strain evidence="4">ATCC BAA-1098 / SB2B</strain>
    </source>
</reference>
<dbReference type="Proteomes" id="UP000009175">
    <property type="component" value="Chromosome"/>
</dbReference>
<evidence type="ECO:0000256" key="2">
    <source>
        <dbReference type="SAM" id="SignalP"/>
    </source>
</evidence>
<organism evidence="3 4">
    <name type="scientific">Shewanella amazonensis (strain ATCC BAA-1098 / SB2B)</name>
    <dbReference type="NCBI Taxonomy" id="326297"/>
    <lineage>
        <taxon>Bacteria</taxon>
        <taxon>Pseudomonadati</taxon>
        <taxon>Pseudomonadota</taxon>
        <taxon>Gammaproteobacteria</taxon>
        <taxon>Alteromonadales</taxon>
        <taxon>Shewanellaceae</taxon>
        <taxon>Shewanella</taxon>
    </lineage>
</organism>
<evidence type="ECO:0000313" key="4">
    <source>
        <dbReference type="Proteomes" id="UP000009175"/>
    </source>
</evidence>
<feature type="chain" id="PRO_5002636351" evidence="2">
    <location>
        <begin position="27"/>
        <end position="176"/>
    </location>
</feature>
<dbReference type="SUPFAM" id="SSF141452">
    <property type="entry name" value="Hcp1-like"/>
    <property type="match status" value="1"/>
</dbReference>
<dbReference type="InterPro" id="IPR053165">
    <property type="entry name" value="HSI-I_assembly_Hcp1"/>
</dbReference>
<dbReference type="Pfam" id="PF05638">
    <property type="entry name" value="T6SS_HCP"/>
    <property type="match status" value="1"/>
</dbReference>
<dbReference type="RefSeq" id="WP_011758859.1">
    <property type="nucleotide sequence ID" value="NC_008700.1"/>
</dbReference>
<protein>
    <submittedName>
        <fullName evidence="3">Hemolysin-coregulated protein (Uncharacterized)-like protein</fullName>
    </submittedName>
</protein>
<dbReference type="OrthoDB" id="4865570at2"/>
<proteinExistence type="predicted"/>
<dbReference type="PANTHER" id="PTHR36152">
    <property type="entry name" value="CYTOPLASMIC PROTEIN-RELATED"/>
    <property type="match status" value="1"/>
</dbReference>
<gene>
    <name evidence="3" type="ordered locus">Sama_0741</name>
</gene>
<feature type="compositionally biased region" description="Polar residues" evidence="1">
    <location>
        <begin position="167"/>
        <end position="176"/>
    </location>
</feature>
<dbReference type="PANTHER" id="PTHR36152:SF1">
    <property type="entry name" value="UBIQUITIN-LIKE DOMAIN-CONTAINING PROTEIN"/>
    <property type="match status" value="1"/>
</dbReference>
<evidence type="ECO:0000313" key="3">
    <source>
        <dbReference type="EMBL" id="ABL98949.1"/>
    </source>
</evidence>
<dbReference type="HOGENOM" id="CLU_112762_0_2_6"/>
<dbReference type="eggNOG" id="COG3157">
    <property type="taxonomic scope" value="Bacteria"/>
</dbReference>
<feature type="signal peptide" evidence="2">
    <location>
        <begin position="1"/>
        <end position="26"/>
    </location>
</feature>
<dbReference type="KEGG" id="saz:Sama_0741"/>
<sequence>MRVSQWKRLGMLSALALGMTVGSAQGAGYLKIGDIKGESQNDAHREEIELLSWSWGTNSSMNGSGSLCIMDVALVKYTDSATVDILMGQMMGTQYPDAEISMTQSGSVRTEDYFKMRMRNVTVTSYQTGGSGYERMTESITLHFDEASIEYRRPGPDGSPGAPEVTRISSSSHKCH</sequence>
<dbReference type="EMBL" id="CP000507">
    <property type="protein sequence ID" value="ABL98949.1"/>
    <property type="molecule type" value="Genomic_DNA"/>
</dbReference>
<keyword evidence="2" id="KW-0732">Signal</keyword>
<dbReference type="InterPro" id="IPR008514">
    <property type="entry name" value="T6SS_Hcp"/>
</dbReference>
<feature type="region of interest" description="Disordered" evidence="1">
    <location>
        <begin position="151"/>
        <end position="176"/>
    </location>
</feature>
<dbReference type="Gene3D" id="2.30.110.20">
    <property type="entry name" value="Hcp1-like"/>
    <property type="match status" value="1"/>
</dbReference>
<dbReference type="InterPro" id="IPR036624">
    <property type="entry name" value="Hcp1-lik_sf"/>
</dbReference>